<feature type="transmembrane region" description="Helical" evidence="1">
    <location>
        <begin position="321"/>
        <end position="338"/>
    </location>
</feature>
<evidence type="ECO:0000313" key="3">
    <source>
        <dbReference type="Proteomes" id="UP000620124"/>
    </source>
</evidence>
<dbReference type="Proteomes" id="UP000620124">
    <property type="component" value="Unassembled WGS sequence"/>
</dbReference>
<organism evidence="2 3">
    <name type="scientific">Mycena venus</name>
    <dbReference type="NCBI Taxonomy" id="2733690"/>
    <lineage>
        <taxon>Eukaryota</taxon>
        <taxon>Fungi</taxon>
        <taxon>Dikarya</taxon>
        <taxon>Basidiomycota</taxon>
        <taxon>Agaricomycotina</taxon>
        <taxon>Agaricomycetes</taxon>
        <taxon>Agaricomycetidae</taxon>
        <taxon>Agaricales</taxon>
        <taxon>Marasmiineae</taxon>
        <taxon>Mycenaceae</taxon>
        <taxon>Mycena</taxon>
    </lineage>
</organism>
<keyword evidence="1" id="KW-1133">Transmembrane helix</keyword>
<dbReference type="AlphaFoldDB" id="A0A8H6X5N6"/>
<proteinExistence type="predicted"/>
<feature type="transmembrane region" description="Helical" evidence="1">
    <location>
        <begin position="350"/>
        <end position="369"/>
    </location>
</feature>
<feature type="transmembrane region" description="Helical" evidence="1">
    <location>
        <begin position="115"/>
        <end position="134"/>
    </location>
</feature>
<feature type="transmembrane region" description="Helical" evidence="1">
    <location>
        <begin position="86"/>
        <end position="103"/>
    </location>
</feature>
<gene>
    <name evidence="2" type="ORF">MVEN_02291200</name>
</gene>
<protein>
    <submittedName>
        <fullName evidence="2">Uncharacterized protein</fullName>
    </submittedName>
</protein>
<feature type="transmembrane region" description="Helical" evidence="1">
    <location>
        <begin position="187"/>
        <end position="206"/>
    </location>
</feature>
<evidence type="ECO:0000313" key="2">
    <source>
        <dbReference type="EMBL" id="KAF7334611.1"/>
    </source>
</evidence>
<name>A0A8H6X5N6_9AGAR</name>
<accession>A0A8H6X5N6</accession>
<sequence length="421" mass="46409">MSSNTVSGSHIFPLAVQRRDTNATTETASPSFANFTFPIPAYADGDDFANWVSVVCIRPDLMTIDDCRNPRFGNWERCPNPDVSGILVRVGAYLANLLLGIVAMYDPEKASEAVWAQLLTVYSLLISAIIALYTKGLSRFHSGMTVFLVLSPLSVTLAVYAVFGFFGRPHRLDSVLSSRRKHLLPRVLVVGSWLISMALLIFTSMANDSHFTVVSPCDTLIDKGGGVAVFYSFNFVPYIGVGIAISTIFQVFGPDAAHAHDGIAINWIIGTCAPAILLVVSFACAVLKSRSSLAAQVQMQSHTKGAKLWAYWALFGKRYPFLHFCGVFLVPMLYWILVNELRLAATPDNLFVPSFGQVLAVFVVLPPLLQALQMIPRAWLWFKNLTVVRLFTRRPPDSTPVNLEEENQELASLGGYHKLDT</sequence>
<dbReference type="EMBL" id="JACAZI010000026">
    <property type="protein sequence ID" value="KAF7334611.1"/>
    <property type="molecule type" value="Genomic_DNA"/>
</dbReference>
<reference evidence="2" key="1">
    <citation type="submission" date="2020-05" db="EMBL/GenBank/DDBJ databases">
        <title>Mycena genomes resolve the evolution of fungal bioluminescence.</title>
        <authorList>
            <person name="Tsai I.J."/>
        </authorList>
    </citation>
    <scope>NUCLEOTIDE SEQUENCE</scope>
    <source>
        <strain evidence="2">CCC161011</strain>
    </source>
</reference>
<dbReference type="OrthoDB" id="3234297at2759"/>
<feature type="transmembrane region" description="Helical" evidence="1">
    <location>
        <begin position="146"/>
        <end position="167"/>
    </location>
</feature>
<keyword evidence="3" id="KW-1185">Reference proteome</keyword>
<feature type="transmembrane region" description="Helical" evidence="1">
    <location>
        <begin position="227"/>
        <end position="252"/>
    </location>
</feature>
<evidence type="ECO:0000256" key="1">
    <source>
        <dbReference type="SAM" id="Phobius"/>
    </source>
</evidence>
<keyword evidence="1" id="KW-0812">Transmembrane</keyword>
<comment type="caution">
    <text evidence="2">The sequence shown here is derived from an EMBL/GenBank/DDBJ whole genome shotgun (WGS) entry which is preliminary data.</text>
</comment>
<keyword evidence="1" id="KW-0472">Membrane</keyword>
<feature type="transmembrane region" description="Helical" evidence="1">
    <location>
        <begin position="264"/>
        <end position="287"/>
    </location>
</feature>